<dbReference type="Proteomes" id="UP001141552">
    <property type="component" value="Unassembled WGS sequence"/>
</dbReference>
<dbReference type="PANTHER" id="PTHR33098">
    <property type="entry name" value="COTTON FIBER (DUF761)"/>
    <property type="match status" value="1"/>
</dbReference>
<organism evidence="2 3">
    <name type="scientific">Turnera subulata</name>
    <dbReference type="NCBI Taxonomy" id="218843"/>
    <lineage>
        <taxon>Eukaryota</taxon>
        <taxon>Viridiplantae</taxon>
        <taxon>Streptophyta</taxon>
        <taxon>Embryophyta</taxon>
        <taxon>Tracheophyta</taxon>
        <taxon>Spermatophyta</taxon>
        <taxon>Magnoliopsida</taxon>
        <taxon>eudicotyledons</taxon>
        <taxon>Gunneridae</taxon>
        <taxon>Pentapetalae</taxon>
        <taxon>rosids</taxon>
        <taxon>fabids</taxon>
        <taxon>Malpighiales</taxon>
        <taxon>Passifloraceae</taxon>
        <taxon>Turnera</taxon>
    </lineage>
</organism>
<protein>
    <submittedName>
        <fullName evidence="2">Uncharacterized protein</fullName>
    </submittedName>
</protein>
<dbReference type="InterPro" id="IPR008480">
    <property type="entry name" value="DUF761_pln"/>
</dbReference>
<keyword evidence="3" id="KW-1185">Reference proteome</keyword>
<dbReference type="AlphaFoldDB" id="A0A9Q0J4U8"/>
<dbReference type="Pfam" id="PF05553">
    <property type="entry name" value="DUF761"/>
    <property type="match status" value="1"/>
</dbReference>
<gene>
    <name evidence="2" type="ORF">Tsubulata_049361</name>
</gene>
<reference evidence="2" key="1">
    <citation type="submission" date="2022-02" db="EMBL/GenBank/DDBJ databases">
        <authorList>
            <person name="Henning P.M."/>
            <person name="McCubbin A.G."/>
            <person name="Shore J.S."/>
        </authorList>
    </citation>
    <scope>NUCLEOTIDE SEQUENCE</scope>
    <source>
        <strain evidence="2">F60SS</strain>
        <tissue evidence="2">Leaves</tissue>
    </source>
</reference>
<evidence type="ECO:0000256" key="1">
    <source>
        <dbReference type="SAM" id="MobiDB-lite"/>
    </source>
</evidence>
<sequence length="96" mass="10891">MATLKNNSSMITPPHHRSSTTHEAKDGRHPHKVEKVAVSHVVAEGHKQGKNGKLESKPSIDIDQSAELFIQKFRRQLLIQRLESIENYEQMLARGL</sequence>
<dbReference type="OrthoDB" id="823920at2759"/>
<dbReference type="EMBL" id="JAKUCV010006176">
    <property type="protein sequence ID" value="KAJ4828434.1"/>
    <property type="molecule type" value="Genomic_DNA"/>
</dbReference>
<evidence type="ECO:0000313" key="3">
    <source>
        <dbReference type="Proteomes" id="UP001141552"/>
    </source>
</evidence>
<feature type="compositionally biased region" description="Basic and acidic residues" evidence="1">
    <location>
        <begin position="20"/>
        <end position="31"/>
    </location>
</feature>
<comment type="caution">
    <text evidence="2">The sequence shown here is derived from an EMBL/GenBank/DDBJ whole genome shotgun (WGS) entry which is preliminary data.</text>
</comment>
<feature type="compositionally biased region" description="Polar residues" evidence="1">
    <location>
        <begin position="1"/>
        <end position="11"/>
    </location>
</feature>
<reference evidence="2" key="2">
    <citation type="journal article" date="2023" name="Plants (Basel)">
        <title>Annotation of the Turnera subulata (Passifloraceae) Draft Genome Reveals the S-Locus Evolved after the Divergence of Turneroideae from Passifloroideae in a Stepwise Manner.</title>
        <authorList>
            <person name="Henning P.M."/>
            <person name="Roalson E.H."/>
            <person name="Mir W."/>
            <person name="McCubbin A.G."/>
            <person name="Shore J.S."/>
        </authorList>
    </citation>
    <scope>NUCLEOTIDE SEQUENCE</scope>
    <source>
        <strain evidence="2">F60SS</strain>
    </source>
</reference>
<evidence type="ECO:0000313" key="2">
    <source>
        <dbReference type="EMBL" id="KAJ4828434.1"/>
    </source>
</evidence>
<dbReference type="PANTHER" id="PTHR33098:SF46">
    <property type="entry name" value="COTTON FIBER PROTEIN"/>
    <property type="match status" value="1"/>
</dbReference>
<accession>A0A9Q0J4U8</accession>
<proteinExistence type="predicted"/>
<feature type="region of interest" description="Disordered" evidence="1">
    <location>
        <begin position="1"/>
        <end position="31"/>
    </location>
</feature>
<name>A0A9Q0J4U8_9ROSI</name>